<dbReference type="EMBL" id="PVQB02000706">
    <property type="protein sequence ID" value="KAF4334290.1"/>
    <property type="molecule type" value="Genomic_DNA"/>
</dbReference>
<feature type="transmembrane region" description="Helical" evidence="1">
    <location>
        <begin position="184"/>
        <end position="204"/>
    </location>
</feature>
<feature type="domain" description="Acyltransferase 3" evidence="2">
    <location>
        <begin position="12"/>
        <end position="369"/>
    </location>
</feature>
<dbReference type="PANTHER" id="PTHR23028">
    <property type="entry name" value="ACETYLTRANSFERASE"/>
    <property type="match status" value="1"/>
</dbReference>
<reference evidence="3" key="2">
    <citation type="submission" date="2020-02" db="EMBL/GenBank/DDBJ databases">
        <title>Identification and distribution of gene clusters putatively required for synthesis of sphingolipid metabolism inhibitors in phylogenetically diverse species of the filamentous fungus Fusarium.</title>
        <authorList>
            <person name="Kim H.-S."/>
            <person name="Busman M."/>
            <person name="Brown D.W."/>
            <person name="Divon H."/>
            <person name="Uhlig S."/>
            <person name="Proctor R.H."/>
        </authorList>
    </citation>
    <scope>NUCLEOTIDE SEQUENCE</scope>
    <source>
        <strain evidence="3">NRRL 25174</strain>
    </source>
</reference>
<dbReference type="InterPro" id="IPR050879">
    <property type="entry name" value="Acyltransferase_3"/>
</dbReference>
<keyword evidence="4" id="KW-1185">Reference proteome</keyword>
<dbReference type="InterPro" id="IPR002656">
    <property type="entry name" value="Acyl_transf_3_dom"/>
</dbReference>
<gene>
    <name evidence="3" type="ORF">FBEOM_11875</name>
</gene>
<dbReference type="AlphaFoldDB" id="A0A9P5A8L8"/>
<keyword evidence="1" id="KW-0812">Transmembrane</keyword>
<sequence length="439" mass="49592">MMLPKNSSRAVPWLHGLRGIGALLVYFHHHQLFARDTRSAALLESSYGYMGRYELATLPILRLLFSGGHFAVAVFFVSSGYALSMAPLRLIHKARFEELGGVLASSLFRRWFRLFAPVFVTTLAFILFQHALLALWPATGLYEVSWYDDLKVFWKQLREFTFAFSRNTGPSGYAAVFDHNPHLWTIQIEYIGSLIVYMSLLAMSRLSAMSKIFRQIFLIVYFLYIVDCWYGAMFVAGMLTCNIHLLTSADVEKTELQGTHGLMVRSGHWATVLIGLYLGGVPHVPSTRLLARNPGWTLLSNLKPEIMVGPKWIYLFVSATLIVWVVPYLPMLKKTLSSRPCQELGRLSYGLYLIHGPVMWTFGSSLYSFTGCCGAGNHLEASNHSILGLELEFILPHAILLPVSLELARFVADYVDGPSVRLGKWLYGRTLREDTDNNF</sequence>
<keyword evidence="1" id="KW-0472">Membrane</keyword>
<feature type="transmembrane region" description="Helical" evidence="1">
    <location>
        <begin position="60"/>
        <end position="83"/>
    </location>
</feature>
<dbReference type="Pfam" id="PF01757">
    <property type="entry name" value="Acyl_transf_3"/>
    <property type="match status" value="1"/>
</dbReference>
<accession>A0A9P5A8L8</accession>
<reference evidence="3" key="1">
    <citation type="journal article" date="2017" name="Mycologia">
        <title>Fusarium algeriense, sp. nov., a novel toxigenic crown rot pathogen of durum wheat from Algeria is nested in the Fusarium burgessii species complex.</title>
        <authorList>
            <person name="Laraba I."/>
            <person name="Keddad A."/>
            <person name="Boureghda H."/>
            <person name="Abdallah N."/>
            <person name="Vaughan M.M."/>
            <person name="Proctor R.H."/>
            <person name="Busman M."/>
            <person name="O'Donnell K."/>
        </authorList>
    </citation>
    <scope>NUCLEOTIDE SEQUENCE</scope>
    <source>
        <strain evidence="3">NRRL 25174</strain>
    </source>
</reference>
<proteinExistence type="predicted"/>
<feature type="transmembrane region" description="Helical" evidence="1">
    <location>
        <begin position="349"/>
        <end position="369"/>
    </location>
</feature>
<protein>
    <submittedName>
        <fullName evidence="3">Hard surface induced 3 (Sterol glycosyl transferase)</fullName>
    </submittedName>
</protein>
<evidence type="ECO:0000259" key="2">
    <source>
        <dbReference type="Pfam" id="PF01757"/>
    </source>
</evidence>
<comment type="caution">
    <text evidence="3">The sequence shown here is derived from an EMBL/GenBank/DDBJ whole genome shotgun (WGS) entry which is preliminary data.</text>
</comment>
<name>A0A9P5A8L8_9HYPO</name>
<organism evidence="3 4">
    <name type="scientific">Fusarium beomiforme</name>
    <dbReference type="NCBI Taxonomy" id="44412"/>
    <lineage>
        <taxon>Eukaryota</taxon>
        <taxon>Fungi</taxon>
        <taxon>Dikarya</taxon>
        <taxon>Ascomycota</taxon>
        <taxon>Pezizomycotina</taxon>
        <taxon>Sordariomycetes</taxon>
        <taxon>Hypocreomycetidae</taxon>
        <taxon>Hypocreales</taxon>
        <taxon>Nectriaceae</taxon>
        <taxon>Fusarium</taxon>
        <taxon>Fusarium burgessii species complex</taxon>
    </lineage>
</organism>
<keyword evidence="3" id="KW-0808">Transferase</keyword>
<evidence type="ECO:0000256" key="1">
    <source>
        <dbReference type="SAM" id="Phobius"/>
    </source>
</evidence>
<evidence type="ECO:0000313" key="4">
    <source>
        <dbReference type="Proteomes" id="UP000730481"/>
    </source>
</evidence>
<evidence type="ECO:0000313" key="3">
    <source>
        <dbReference type="EMBL" id="KAF4334290.1"/>
    </source>
</evidence>
<dbReference type="PANTHER" id="PTHR23028:SF125">
    <property type="entry name" value="ACYLTRANSFERASE"/>
    <property type="match status" value="1"/>
</dbReference>
<feature type="transmembrane region" description="Helical" evidence="1">
    <location>
        <begin position="312"/>
        <end position="329"/>
    </location>
</feature>
<keyword evidence="1" id="KW-1133">Transmembrane helix</keyword>
<dbReference type="GO" id="GO:0016747">
    <property type="term" value="F:acyltransferase activity, transferring groups other than amino-acyl groups"/>
    <property type="evidence" value="ECO:0007669"/>
    <property type="project" value="InterPro"/>
</dbReference>
<feature type="transmembrane region" description="Helical" evidence="1">
    <location>
        <begin position="216"/>
        <end position="239"/>
    </location>
</feature>
<feature type="transmembrane region" description="Helical" evidence="1">
    <location>
        <begin position="114"/>
        <end position="136"/>
    </location>
</feature>
<dbReference type="OrthoDB" id="5819582at2759"/>
<dbReference type="Proteomes" id="UP000730481">
    <property type="component" value="Unassembled WGS sequence"/>
</dbReference>